<evidence type="ECO:0000313" key="1">
    <source>
        <dbReference type="EMBL" id="CAI2196695.1"/>
    </source>
</evidence>
<proteinExistence type="predicted"/>
<reference evidence="1" key="1">
    <citation type="submission" date="2022-08" db="EMBL/GenBank/DDBJ databases">
        <authorList>
            <person name="Kallberg Y."/>
            <person name="Tangrot J."/>
            <person name="Rosling A."/>
        </authorList>
    </citation>
    <scope>NUCLEOTIDE SEQUENCE</scope>
    <source>
        <strain evidence="1">Wild A</strain>
    </source>
</reference>
<dbReference type="EMBL" id="CAMKVN010014730">
    <property type="protein sequence ID" value="CAI2196695.1"/>
    <property type="molecule type" value="Genomic_DNA"/>
</dbReference>
<dbReference type="AlphaFoldDB" id="A0A9W4X9W0"/>
<feature type="non-terminal residue" evidence="1">
    <location>
        <position position="1"/>
    </location>
</feature>
<name>A0A9W4X9W0_9GLOM</name>
<protein>
    <submittedName>
        <fullName evidence="1">7920_t:CDS:1</fullName>
    </submittedName>
</protein>
<sequence>VMVKTSNHNPDRAAVCQKAINEWNNIKKKSVDDIDNKIQDYMATPFNLYDI</sequence>
<accession>A0A9W4X9W0</accession>
<evidence type="ECO:0000313" key="2">
    <source>
        <dbReference type="Proteomes" id="UP001153678"/>
    </source>
</evidence>
<dbReference type="Proteomes" id="UP001153678">
    <property type="component" value="Unassembled WGS sequence"/>
</dbReference>
<organism evidence="1 2">
    <name type="scientific">Funneliformis geosporum</name>
    <dbReference type="NCBI Taxonomy" id="1117311"/>
    <lineage>
        <taxon>Eukaryota</taxon>
        <taxon>Fungi</taxon>
        <taxon>Fungi incertae sedis</taxon>
        <taxon>Mucoromycota</taxon>
        <taxon>Glomeromycotina</taxon>
        <taxon>Glomeromycetes</taxon>
        <taxon>Glomerales</taxon>
        <taxon>Glomeraceae</taxon>
        <taxon>Funneliformis</taxon>
    </lineage>
</organism>
<dbReference type="OrthoDB" id="2413945at2759"/>
<keyword evidence="2" id="KW-1185">Reference proteome</keyword>
<gene>
    <name evidence="1" type="ORF">FWILDA_LOCUS17707</name>
</gene>
<comment type="caution">
    <text evidence="1">The sequence shown here is derived from an EMBL/GenBank/DDBJ whole genome shotgun (WGS) entry which is preliminary data.</text>
</comment>